<dbReference type="Proteomes" id="UP000499080">
    <property type="component" value="Unassembled WGS sequence"/>
</dbReference>
<proteinExistence type="predicted"/>
<dbReference type="EMBL" id="BGPR01002328">
    <property type="protein sequence ID" value="GBM71708.1"/>
    <property type="molecule type" value="Genomic_DNA"/>
</dbReference>
<evidence type="ECO:0000313" key="2">
    <source>
        <dbReference type="Proteomes" id="UP000499080"/>
    </source>
</evidence>
<protein>
    <submittedName>
        <fullName evidence="1">Uncharacterized protein</fullName>
    </submittedName>
</protein>
<sequence length="111" mass="12941">MALIALKRKTLVMAVHSIDSFPKSLKRNKSLEERVFHMVLNSITADWGKAYCHLFLVAFNESIFEDRRFEKIVPKNIVGAYYTIPNDLISLCMKIGFSSSREELLMYLHHY</sequence>
<comment type="caution">
    <text evidence="1">The sequence shown here is derived from an EMBL/GenBank/DDBJ whole genome shotgun (WGS) entry which is preliminary data.</text>
</comment>
<reference evidence="1 2" key="1">
    <citation type="journal article" date="2019" name="Sci. Rep.">
        <title>Orb-weaving spider Araneus ventricosus genome elucidates the spidroin gene catalogue.</title>
        <authorList>
            <person name="Kono N."/>
            <person name="Nakamura H."/>
            <person name="Ohtoshi R."/>
            <person name="Moran D.A.P."/>
            <person name="Shinohara A."/>
            <person name="Yoshida Y."/>
            <person name="Fujiwara M."/>
            <person name="Mori M."/>
            <person name="Tomita M."/>
            <person name="Arakawa K."/>
        </authorList>
    </citation>
    <scope>NUCLEOTIDE SEQUENCE [LARGE SCALE GENOMIC DNA]</scope>
</reference>
<keyword evidence="2" id="KW-1185">Reference proteome</keyword>
<accession>A0A4Y2I295</accession>
<name>A0A4Y2I295_ARAVE</name>
<organism evidence="1 2">
    <name type="scientific">Araneus ventricosus</name>
    <name type="common">Orbweaver spider</name>
    <name type="synonym">Epeira ventricosa</name>
    <dbReference type="NCBI Taxonomy" id="182803"/>
    <lineage>
        <taxon>Eukaryota</taxon>
        <taxon>Metazoa</taxon>
        <taxon>Ecdysozoa</taxon>
        <taxon>Arthropoda</taxon>
        <taxon>Chelicerata</taxon>
        <taxon>Arachnida</taxon>
        <taxon>Araneae</taxon>
        <taxon>Araneomorphae</taxon>
        <taxon>Entelegynae</taxon>
        <taxon>Araneoidea</taxon>
        <taxon>Araneidae</taxon>
        <taxon>Araneus</taxon>
    </lineage>
</organism>
<dbReference type="AlphaFoldDB" id="A0A4Y2I295"/>
<evidence type="ECO:0000313" key="1">
    <source>
        <dbReference type="EMBL" id="GBM71708.1"/>
    </source>
</evidence>
<gene>
    <name evidence="1" type="ORF">AVEN_195446_1</name>
</gene>